<proteinExistence type="predicted"/>
<gene>
    <name evidence="1" type="ORF">KC19_9G135000</name>
</gene>
<dbReference type="EMBL" id="CM026430">
    <property type="protein sequence ID" value="KAG0562297.1"/>
    <property type="molecule type" value="Genomic_DNA"/>
</dbReference>
<evidence type="ECO:0000313" key="1">
    <source>
        <dbReference type="EMBL" id="KAG0562297.1"/>
    </source>
</evidence>
<dbReference type="Proteomes" id="UP000822688">
    <property type="component" value="Chromosome 9"/>
</dbReference>
<keyword evidence="2" id="KW-1185">Reference proteome</keyword>
<accession>A0A8T0GUR1</accession>
<dbReference type="AlphaFoldDB" id="A0A8T0GUR1"/>
<reference evidence="1" key="1">
    <citation type="submission" date="2020-06" db="EMBL/GenBank/DDBJ databases">
        <title>WGS assembly of Ceratodon purpureus strain R40.</title>
        <authorList>
            <person name="Carey S.B."/>
            <person name="Jenkins J."/>
            <person name="Shu S."/>
            <person name="Lovell J.T."/>
            <person name="Sreedasyam A."/>
            <person name="Maumus F."/>
            <person name="Tiley G.P."/>
            <person name="Fernandez-Pozo N."/>
            <person name="Barry K."/>
            <person name="Chen C."/>
            <person name="Wang M."/>
            <person name="Lipzen A."/>
            <person name="Daum C."/>
            <person name="Saski C.A."/>
            <person name="Payton A.C."/>
            <person name="Mcbreen J.C."/>
            <person name="Conrad R.E."/>
            <person name="Kollar L.M."/>
            <person name="Olsson S."/>
            <person name="Huttunen S."/>
            <person name="Landis J.B."/>
            <person name="Wickett N.J."/>
            <person name="Johnson M.G."/>
            <person name="Rensing S.A."/>
            <person name="Grimwood J."/>
            <person name="Schmutz J."/>
            <person name="Mcdaniel S.F."/>
        </authorList>
    </citation>
    <scope>NUCLEOTIDE SEQUENCE</scope>
    <source>
        <strain evidence="1">R40</strain>
    </source>
</reference>
<organism evidence="1 2">
    <name type="scientific">Ceratodon purpureus</name>
    <name type="common">Fire moss</name>
    <name type="synonym">Dicranum purpureum</name>
    <dbReference type="NCBI Taxonomy" id="3225"/>
    <lineage>
        <taxon>Eukaryota</taxon>
        <taxon>Viridiplantae</taxon>
        <taxon>Streptophyta</taxon>
        <taxon>Embryophyta</taxon>
        <taxon>Bryophyta</taxon>
        <taxon>Bryophytina</taxon>
        <taxon>Bryopsida</taxon>
        <taxon>Dicranidae</taxon>
        <taxon>Pseudoditrichales</taxon>
        <taxon>Ditrichaceae</taxon>
        <taxon>Ceratodon</taxon>
    </lineage>
</organism>
<protein>
    <submittedName>
        <fullName evidence="1">Uncharacterized protein</fullName>
    </submittedName>
</protein>
<evidence type="ECO:0000313" key="2">
    <source>
        <dbReference type="Proteomes" id="UP000822688"/>
    </source>
</evidence>
<name>A0A8T0GUR1_CERPU</name>
<sequence length="72" mass="8216">MSMDQLNCYESHLRISIIQPHRNACRRIVLFTGLFFTPKGQLRLSLGGRELVTTVNLEASYTCMRSNVGLKE</sequence>
<comment type="caution">
    <text evidence="1">The sequence shown here is derived from an EMBL/GenBank/DDBJ whole genome shotgun (WGS) entry which is preliminary data.</text>
</comment>